<protein>
    <submittedName>
        <fullName evidence="2">Uncharacterized protein</fullName>
    </submittedName>
</protein>
<proteinExistence type="predicted"/>
<organism evidence="2 3">
    <name type="scientific">Aldrovandia affinis</name>
    <dbReference type="NCBI Taxonomy" id="143900"/>
    <lineage>
        <taxon>Eukaryota</taxon>
        <taxon>Metazoa</taxon>
        <taxon>Chordata</taxon>
        <taxon>Craniata</taxon>
        <taxon>Vertebrata</taxon>
        <taxon>Euteleostomi</taxon>
        <taxon>Actinopterygii</taxon>
        <taxon>Neopterygii</taxon>
        <taxon>Teleostei</taxon>
        <taxon>Notacanthiformes</taxon>
        <taxon>Halosauridae</taxon>
        <taxon>Aldrovandia</taxon>
    </lineage>
</organism>
<keyword evidence="3" id="KW-1185">Reference proteome</keyword>
<evidence type="ECO:0000256" key="1">
    <source>
        <dbReference type="SAM" id="Phobius"/>
    </source>
</evidence>
<keyword evidence="1" id="KW-1133">Transmembrane helix</keyword>
<name>A0AAD7WEJ2_9TELE</name>
<dbReference type="EMBL" id="JAINUG010000134">
    <property type="protein sequence ID" value="KAJ8393720.1"/>
    <property type="molecule type" value="Genomic_DNA"/>
</dbReference>
<dbReference type="AlphaFoldDB" id="A0AAD7WEJ2"/>
<feature type="transmembrane region" description="Helical" evidence="1">
    <location>
        <begin position="73"/>
        <end position="91"/>
    </location>
</feature>
<evidence type="ECO:0000313" key="2">
    <source>
        <dbReference type="EMBL" id="KAJ8393720.1"/>
    </source>
</evidence>
<keyword evidence="1" id="KW-0812">Transmembrane</keyword>
<accession>A0AAD7WEJ2</accession>
<comment type="caution">
    <text evidence="2">The sequence shown here is derived from an EMBL/GenBank/DDBJ whole genome shotgun (WGS) entry which is preliminary data.</text>
</comment>
<keyword evidence="1" id="KW-0472">Membrane</keyword>
<evidence type="ECO:0000313" key="3">
    <source>
        <dbReference type="Proteomes" id="UP001221898"/>
    </source>
</evidence>
<gene>
    <name evidence="2" type="ORF">AAFF_G00057730</name>
</gene>
<dbReference type="Proteomes" id="UP001221898">
    <property type="component" value="Unassembled WGS sequence"/>
</dbReference>
<sequence length="113" mass="13201">MSSFLSRKAGQAMVEERLGYAAAPGLWRELGGGSYTAQRSDLRPGYRREQQPPWKGTTLPEWHKFMDAARHRAFTFLVLVLFLYLQLTPHFRRATLNLHQAEMLRVKWDCLEH</sequence>
<reference evidence="2" key="1">
    <citation type="journal article" date="2023" name="Science">
        <title>Genome structures resolve the early diversification of teleost fishes.</title>
        <authorList>
            <person name="Parey E."/>
            <person name="Louis A."/>
            <person name="Montfort J."/>
            <person name="Bouchez O."/>
            <person name="Roques C."/>
            <person name="Iampietro C."/>
            <person name="Lluch J."/>
            <person name="Castinel A."/>
            <person name="Donnadieu C."/>
            <person name="Desvignes T."/>
            <person name="Floi Bucao C."/>
            <person name="Jouanno E."/>
            <person name="Wen M."/>
            <person name="Mejri S."/>
            <person name="Dirks R."/>
            <person name="Jansen H."/>
            <person name="Henkel C."/>
            <person name="Chen W.J."/>
            <person name="Zahm M."/>
            <person name="Cabau C."/>
            <person name="Klopp C."/>
            <person name="Thompson A.W."/>
            <person name="Robinson-Rechavi M."/>
            <person name="Braasch I."/>
            <person name="Lecointre G."/>
            <person name="Bobe J."/>
            <person name="Postlethwait J.H."/>
            <person name="Berthelot C."/>
            <person name="Roest Crollius H."/>
            <person name="Guiguen Y."/>
        </authorList>
    </citation>
    <scope>NUCLEOTIDE SEQUENCE</scope>
    <source>
        <strain evidence="2">NC1722</strain>
    </source>
</reference>